<evidence type="ECO:0000256" key="2">
    <source>
        <dbReference type="ARBA" id="ARBA00022679"/>
    </source>
</evidence>
<dbReference type="PATRIC" id="fig|1423807.3.peg.2348"/>
<keyword evidence="2 5" id="KW-0808">Transferase</keyword>
<dbReference type="HAMAP" id="MF_01553">
    <property type="entry name" value="RNApol_bact_RpoY"/>
    <property type="match status" value="1"/>
</dbReference>
<dbReference type="Pfam" id="PF07288">
    <property type="entry name" value="RpoY"/>
    <property type="match status" value="1"/>
</dbReference>
<comment type="similarity">
    <text evidence="5">Belongs to the RNA polymerase subunit epsilon family.</text>
</comment>
<evidence type="ECO:0000313" key="6">
    <source>
        <dbReference type="EMBL" id="KRM12530.1"/>
    </source>
</evidence>
<evidence type="ECO:0000256" key="1">
    <source>
        <dbReference type="ARBA" id="ARBA00022478"/>
    </source>
</evidence>
<accession>A0A0R1W4T9</accession>
<dbReference type="NCBIfam" id="NF010188">
    <property type="entry name" value="PRK13667.1"/>
    <property type="match status" value="1"/>
</dbReference>
<gene>
    <name evidence="5" type="primary">rpoY</name>
    <name evidence="6" type="ORF">FD16_GL002281</name>
</gene>
<dbReference type="AlphaFoldDB" id="A0A0R1W4T9"/>
<evidence type="ECO:0000256" key="3">
    <source>
        <dbReference type="ARBA" id="ARBA00022695"/>
    </source>
</evidence>
<comment type="caution">
    <text evidence="6">The sequence shown here is derived from an EMBL/GenBank/DDBJ whole genome shotgun (WGS) entry which is preliminary data.</text>
</comment>
<dbReference type="GO" id="GO:0006351">
    <property type="term" value="P:DNA-templated transcription"/>
    <property type="evidence" value="ECO:0007669"/>
    <property type="project" value="UniProtKB-UniRule"/>
</dbReference>
<dbReference type="Gene3D" id="3.10.20.730">
    <property type="entry name" value="RNAP, epsilon subunit-like"/>
    <property type="match status" value="1"/>
</dbReference>
<name>A0A0R1W4T9_9LACO</name>
<comment type="subunit">
    <text evidence="5">RNAP is composed of a core of 2 alpha, a beta and a beta' subunit. The core is associated with a delta subunit, and at least one of epsilon or omega. When a sigma factor is associated with the core the holoenzyme is formed, which can initiate transcription.</text>
</comment>
<keyword evidence="3 5" id="KW-0548">Nucleotidyltransferase</keyword>
<proteinExistence type="inferred from homology"/>
<dbReference type="GO" id="GO:0000428">
    <property type="term" value="C:DNA-directed RNA polymerase complex"/>
    <property type="evidence" value="ECO:0007669"/>
    <property type="project" value="UniProtKB-KW"/>
</dbReference>
<dbReference type="OrthoDB" id="2147503at2"/>
<dbReference type="EC" id="2.7.7.6" evidence="5"/>
<dbReference type="eggNOG" id="COG5503">
    <property type="taxonomic scope" value="Bacteria"/>
</dbReference>
<protein>
    <recommendedName>
        <fullName evidence="5">DNA-directed RNA polymerase subunit epsilon</fullName>
        <shortName evidence="5">RNAP epsilon subunit</shortName>
        <ecNumber evidence="5">2.7.7.6</ecNumber>
    </recommendedName>
    <alternativeName>
        <fullName evidence="5">RNA polymerase epsilon subunit</fullName>
    </alternativeName>
    <alternativeName>
        <fullName evidence="5">Transcriptase subunit epsilon</fullName>
    </alternativeName>
</protein>
<organism evidence="6 7">
    <name type="scientific">Paucilactobacillus suebicus DSM 5007 = KCTC 3549</name>
    <dbReference type="NCBI Taxonomy" id="1423807"/>
    <lineage>
        <taxon>Bacteria</taxon>
        <taxon>Bacillati</taxon>
        <taxon>Bacillota</taxon>
        <taxon>Bacilli</taxon>
        <taxon>Lactobacillales</taxon>
        <taxon>Lactobacillaceae</taxon>
        <taxon>Paucilactobacillus</taxon>
    </lineage>
</organism>
<dbReference type="STRING" id="1423807.FD16_GL002281"/>
<dbReference type="InterPro" id="IPR009907">
    <property type="entry name" value="RpoY"/>
</dbReference>
<sequence>MIYKVYYQDTKVRNPKRENTHSLFLDEQTLSAARETAEKNTDINVEYIEELSEEALNYEKQNPDFKISKF</sequence>
<dbReference type="EMBL" id="AZGF01000007">
    <property type="protein sequence ID" value="KRM12530.1"/>
    <property type="molecule type" value="Genomic_DNA"/>
</dbReference>
<reference evidence="6 7" key="1">
    <citation type="journal article" date="2015" name="Genome Announc.">
        <title>Expanding the biotechnology potential of lactobacilli through comparative genomics of 213 strains and associated genera.</title>
        <authorList>
            <person name="Sun Z."/>
            <person name="Harris H.M."/>
            <person name="McCann A."/>
            <person name="Guo C."/>
            <person name="Argimon S."/>
            <person name="Zhang W."/>
            <person name="Yang X."/>
            <person name="Jeffery I.B."/>
            <person name="Cooney J.C."/>
            <person name="Kagawa T.F."/>
            <person name="Liu W."/>
            <person name="Song Y."/>
            <person name="Salvetti E."/>
            <person name="Wrobel A."/>
            <person name="Rasinkangas P."/>
            <person name="Parkhill J."/>
            <person name="Rea M.C."/>
            <person name="O'Sullivan O."/>
            <person name="Ritari J."/>
            <person name="Douillard F.P."/>
            <person name="Paul Ross R."/>
            <person name="Yang R."/>
            <person name="Briner A.E."/>
            <person name="Felis G.E."/>
            <person name="de Vos W.M."/>
            <person name="Barrangou R."/>
            <person name="Klaenhammer T.R."/>
            <person name="Caufield P.W."/>
            <person name="Cui Y."/>
            <person name="Zhang H."/>
            <person name="O'Toole P.W."/>
        </authorList>
    </citation>
    <scope>NUCLEOTIDE SEQUENCE [LARGE SCALE GENOMIC DNA]</scope>
    <source>
        <strain evidence="6 7">DSM 5007</strain>
    </source>
</reference>
<keyword evidence="7" id="KW-1185">Reference proteome</keyword>
<keyword evidence="4 5" id="KW-0804">Transcription</keyword>
<dbReference type="GO" id="GO:0003677">
    <property type="term" value="F:DNA binding"/>
    <property type="evidence" value="ECO:0007669"/>
    <property type="project" value="UniProtKB-UniRule"/>
</dbReference>
<evidence type="ECO:0000256" key="5">
    <source>
        <dbReference type="HAMAP-Rule" id="MF_01553"/>
    </source>
</evidence>
<dbReference type="GO" id="GO:0003899">
    <property type="term" value="F:DNA-directed RNA polymerase activity"/>
    <property type="evidence" value="ECO:0007669"/>
    <property type="project" value="UniProtKB-UniRule"/>
</dbReference>
<comment type="catalytic activity">
    <reaction evidence="5">
        <text>RNA(n) + a ribonucleoside 5'-triphosphate = RNA(n+1) + diphosphate</text>
        <dbReference type="Rhea" id="RHEA:21248"/>
        <dbReference type="Rhea" id="RHEA-COMP:14527"/>
        <dbReference type="Rhea" id="RHEA-COMP:17342"/>
        <dbReference type="ChEBI" id="CHEBI:33019"/>
        <dbReference type="ChEBI" id="CHEBI:61557"/>
        <dbReference type="ChEBI" id="CHEBI:140395"/>
        <dbReference type="EC" id="2.7.7.6"/>
    </reaction>
</comment>
<comment type="function">
    <text evidence="5">A non-essential component of RNA polymerase (RNAP).</text>
</comment>
<dbReference type="Proteomes" id="UP000051820">
    <property type="component" value="Unassembled WGS sequence"/>
</dbReference>
<evidence type="ECO:0000256" key="4">
    <source>
        <dbReference type="ARBA" id="ARBA00023163"/>
    </source>
</evidence>
<dbReference type="RefSeq" id="WP_010622400.1">
    <property type="nucleotide sequence ID" value="NZ_AZGF01000007.1"/>
</dbReference>
<evidence type="ECO:0000313" key="7">
    <source>
        <dbReference type="Proteomes" id="UP000051820"/>
    </source>
</evidence>
<keyword evidence="1 5" id="KW-0240">DNA-directed RNA polymerase</keyword>